<name>A0A397WB99_9GLOM</name>
<dbReference type="Proteomes" id="UP000266673">
    <property type="component" value="Unassembled WGS sequence"/>
</dbReference>
<accession>A0A397WB99</accession>
<feature type="transmembrane region" description="Helical" evidence="1">
    <location>
        <begin position="20"/>
        <end position="38"/>
    </location>
</feature>
<keyword evidence="1" id="KW-1133">Transmembrane helix</keyword>
<reference evidence="2 3" key="1">
    <citation type="submission" date="2018-06" db="EMBL/GenBank/DDBJ databases">
        <title>Comparative genomics reveals the genomic features of Rhizophagus irregularis, R. cerebriforme, R. diaphanum and Gigaspora rosea, and their symbiotic lifestyle signature.</title>
        <authorList>
            <person name="Morin E."/>
            <person name="San Clemente H."/>
            <person name="Chen E.C.H."/>
            <person name="De La Providencia I."/>
            <person name="Hainaut M."/>
            <person name="Kuo A."/>
            <person name="Kohler A."/>
            <person name="Murat C."/>
            <person name="Tang N."/>
            <person name="Roy S."/>
            <person name="Loubradou J."/>
            <person name="Henrissat B."/>
            <person name="Grigoriev I.V."/>
            <person name="Corradi N."/>
            <person name="Roux C."/>
            <person name="Martin F.M."/>
        </authorList>
    </citation>
    <scope>NUCLEOTIDE SEQUENCE [LARGE SCALE GENOMIC DNA]</scope>
    <source>
        <strain evidence="2 3">DAOM 194757</strain>
    </source>
</reference>
<dbReference type="EMBL" id="QKWP01000047">
    <property type="protein sequence ID" value="RIB29086.1"/>
    <property type="molecule type" value="Genomic_DNA"/>
</dbReference>
<protein>
    <submittedName>
        <fullName evidence="2">Uncharacterized protein</fullName>
    </submittedName>
</protein>
<keyword evidence="3" id="KW-1185">Reference proteome</keyword>
<gene>
    <name evidence="2" type="ORF">C2G38_2156330</name>
</gene>
<evidence type="ECO:0000256" key="1">
    <source>
        <dbReference type="SAM" id="Phobius"/>
    </source>
</evidence>
<proteinExistence type="predicted"/>
<evidence type="ECO:0000313" key="3">
    <source>
        <dbReference type="Proteomes" id="UP000266673"/>
    </source>
</evidence>
<sequence>MSGSPNLTWTTKIDNTARVLLSLFCGAFIVIVSVFGHRLVVPLVVVWCLWLLFGGAFGCCLVFGGAFGHSLVKAFGRRLLVLFIVVVGA</sequence>
<evidence type="ECO:0000313" key="2">
    <source>
        <dbReference type="EMBL" id="RIB29086.1"/>
    </source>
</evidence>
<keyword evidence="1" id="KW-0812">Transmembrane</keyword>
<dbReference type="AlphaFoldDB" id="A0A397WB99"/>
<comment type="caution">
    <text evidence="2">The sequence shown here is derived from an EMBL/GenBank/DDBJ whole genome shotgun (WGS) entry which is preliminary data.</text>
</comment>
<organism evidence="2 3">
    <name type="scientific">Gigaspora rosea</name>
    <dbReference type="NCBI Taxonomy" id="44941"/>
    <lineage>
        <taxon>Eukaryota</taxon>
        <taxon>Fungi</taxon>
        <taxon>Fungi incertae sedis</taxon>
        <taxon>Mucoromycota</taxon>
        <taxon>Glomeromycotina</taxon>
        <taxon>Glomeromycetes</taxon>
        <taxon>Diversisporales</taxon>
        <taxon>Gigasporaceae</taxon>
        <taxon>Gigaspora</taxon>
    </lineage>
</organism>
<keyword evidence="1" id="KW-0472">Membrane</keyword>
<feature type="transmembrane region" description="Helical" evidence="1">
    <location>
        <begin position="44"/>
        <end position="68"/>
    </location>
</feature>